<keyword evidence="2" id="KW-1185">Reference proteome</keyword>
<accession>A0A1Y2FAJ1</accession>
<dbReference type="GeneID" id="63789042"/>
<proteinExistence type="predicted"/>
<protein>
    <submittedName>
        <fullName evidence="1">Uncharacterized protein</fullName>
    </submittedName>
</protein>
<dbReference type="EMBL" id="MCFI01000013">
    <property type="protein sequence ID" value="ORY80464.1"/>
    <property type="molecule type" value="Genomic_DNA"/>
</dbReference>
<gene>
    <name evidence="1" type="ORF">BCR37DRAFT_70229</name>
</gene>
<comment type="caution">
    <text evidence="1">The sequence shown here is derived from an EMBL/GenBank/DDBJ whole genome shotgun (WGS) entry which is preliminary data.</text>
</comment>
<name>A0A1Y2FAJ1_PROLT</name>
<evidence type="ECO:0000313" key="1">
    <source>
        <dbReference type="EMBL" id="ORY80464.1"/>
    </source>
</evidence>
<dbReference type="Proteomes" id="UP000193685">
    <property type="component" value="Unassembled WGS sequence"/>
</dbReference>
<dbReference type="AlphaFoldDB" id="A0A1Y2FAJ1"/>
<reference evidence="1 2" key="1">
    <citation type="submission" date="2016-07" db="EMBL/GenBank/DDBJ databases">
        <title>Pervasive Adenine N6-methylation of Active Genes in Fungi.</title>
        <authorList>
            <consortium name="DOE Joint Genome Institute"/>
            <person name="Mondo S.J."/>
            <person name="Dannebaum R.O."/>
            <person name="Kuo R.C."/>
            <person name="Labutti K."/>
            <person name="Haridas S."/>
            <person name="Kuo A."/>
            <person name="Salamov A."/>
            <person name="Ahrendt S.R."/>
            <person name="Lipzen A."/>
            <person name="Sullivan W."/>
            <person name="Andreopoulos W.B."/>
            <person name="Clum A."/>
            <person name="Lindquist E."/>
            <person name="Daum C."/>
            <person name="Ramamoorthy G.K."/>
            <person name="Gryganskyi A."/>
            <person name="Culley D."/>
            <person name="Magnuson J.K."/>
            <person name="James T.Y."/>
            <person name="O'Malley M.A."/>
            <person name="Stajich J.E."/>
            <person name="Spatafora J.W."/>
            <person name="Visel A."/>
            <person name="Grigoriev I.V."/>
        </authorList>
    </citation>
    <scope>NUCLEOTIDE SEQUENCE [LARGE SCALE GENOMIC DNA]</scope>
    <source>
        <strain evidence="1 2">12-1054</strain>
    </source>
</reference>
<sequence>MTQLRFQITARVKVVAGTFRDFPSDRSFARPPHAETFALRLYNVISMRASAAESSNYSCIPTHIVNKSFQSIASQDEISYRSRKHISMSQRHHVSNLEPMSACKGAQTSLDAIARTDMSSIDLLGNLTHGANPQSRSLSMQGTSFDGLWRIYDTPMRALTRPARRTQPLLSKSPFAV</sequence>
<organism evidence="1 2">
    <name type="scientific">Protomyces lactucae-debilis</name>
    <dbReference type="NCBI Taxonomy" id="2754530"/>
    <lineage>
        <taxon>Eukaryota</taxon>
        <taxon>Fungi</taxon>
        <taxon>Dikarya</taxon>
        <taxon>Ascomycota</taxon>
        <taxon>Taphrinomycotina</taxon>
        <taxon>Taphrinomycetes</taxon>
        <taxon>Taphrinales</taxon>
        <taxon>Protomycetaceae</taxon>
        <taxon>Protomyces</taxon>
    </lineage>
</organism>
<dbReference type="RefSeq" id="XP_040724352.1">
    <property type="nucleotide sequence ID" value="XM_040872443.1"/>
</dbReference>
<evidence type="ECO:0000313" key="2">
    <source>
        <dbReference type="Proteomes" id="UP000193685"/>
    </source>
</evidence>